<comment type="caution">
    <text evidence="1">The sequence shown here is derived from an EMBL/GenBank/DDBJ whole genome shotgun (WGS) entry which is preliminary data.</text>
</comment>
<keyword evidence="2" id="KW-1185">Reference proteome</keyword>
<name>A0A317AJ15_9PLEO</name>
<gene>
    <name evidence="1" type="ORF">Ptr86124_007245</name>
</gene>
<accession>A0A317AJ15</accession>
<evidence type="ECO:0000313" key="2">
    <source>
        <dbReference type="Proteomes" id="UP000249757"/>
    </source>
</evidence>
<dbReference type="Proteomes" id="UP000249757">
    <property type="component" value="Unassembled WGS sequence"/>
</dbReference>
<dbReference type="AlphaFoldDB" id="A0A317AJ15"/>
<organism evidence="1 2">
    <name type="scientific">Pyrenophora tritici-repentis</name>
    <dbReference type="NCBI Taxonomy" id="45151"/>
    <lineage>
        <taxon>Eukaryota</taxon>
        <taxon>Fungi</taxon>
        <taxon>Dikarya</taxon>
        <taxon>Ascomycota</taxon>
        <taxon>Pezizomycotina</taxon>
        <taxon>Dothideomycetes</taxon>
        <taxon>Pleosporomycetidae</taxon>
        <taxon>Pleosporales</taxon>
        <taxon>Pleosporineae</taxon>
        <taxon>Pleosporaceae</taxon>
        <taxon>Pyrenophora</taxon>
    </lineage>
</organism>
<proteinExistence type="predicted"/>
<evidence type="ECO:0000313" key="1">
    <source>
        <dbReference type="EMBL" id="KAI1513343.1"/>
    </source>
</evidence>
<sequence>MKVVTLVLWKLVFGARSRRIDQGGKGNPDVDYGTVVAAAAMRSSADFCRSSALSKRTRGLANMDSETLIRAVIEAGLDWHFQGFP</sequence>
<reference evidence="2" key="1">
    <citation type="journal article" date="2022" name="Microb. Genom.">
        <title>A global pangenome for the wheat fungal pathogen Pyrenophora tritici-repentis and prediction of effector protein structural homology.</title>
        <authorList>
            <person name="Moolhuijzen P.M."/>
            <person name="See P.T."/>
            <person name="Shi G."/>
            <person name="Powell H.R."/>
            <person name="Cockram J."/>
            <person name="Jorgensen L.N."/>
            <person name="Benslimane H."/>
            <person name="Strelkov S.E."/>
            <person name="Turner J."/>
            <person name="Liu Z."/>
            <person name="Moffat C.S."/>
        </authorList>
    </citation>
    <scope>NUCLEOTIDE SEQUENCE [LARGE SCALE GENOMIC DNA]</scope>
</reference>
<dbReference type="EMBL" id="NRDI02000009">
    <property type="protein sequence ID" value="KAI1513343.1"/>
    <property type="molecule type" value="Genomic_DNA"/>
</dbReference>
<protein>
    <submittedName>
        <fullName evidence="1">Uncharacterized protein</fullName>
    </submittedName>
</protein>